<dbReference type="Proteomes" id="UP000517523">
    <property type="component" value="Unassembled WGS sequence"/>
</dbReference>
<keyword evidence="1" id="KW-0472">Membrane</keyword>
<gene>
    <name evidence="2" type="ORF">FHS19_003802</name>
</gene>
<accession>A0A839TWT3</accession>
<evidence type="ECO:0000313" key="3">
    <source>
        <dbReference type="Proteomes" id="UP000517523"/>
    </source>
</evidence>
<name>A0A839TWT3_9BACL</name>
<protein>
    <submittedName>
        <fullName evidence="2">Vacuolar-type H+-ATPase subunit I/STV1</fullName>
    </submittedName>
</protein>
<proteinExistence type="predicted"/>
<dbReference type="EMBL" id="JACHXJ010000003">
    <property type="protein sequence ID" value="MBB3129127.1"/>
    <property type="molecule type" value="Genomic_DNA"/>
</dbReference>
<feature type="transmembrane region" description="Helical" evidence="1">
    <location>
        <begin position="65"/>
        <end position="82"/>
    </location>
</feature>
<organism evidence="2 3">
    <name type="scientific">Paenibacillus rhizosphaerae</name>
    <dbReference type="NCBI Taxonomy" id="297318"/>
    <lineage>
        <taxon>Bacteria</taxon>
        <taxon>Bacillati</taxon>
        <taxon>Bacillota</taxon>
        <taxon>Bacilli</taxon>
        <taxon>Bacillales</taxon>
        <taxon>Paenibacillaceae</taxon>
        <taxon>Paenibacillus</taxon>
    </lineage>
</organism>
<dbReference type="AlphaFoldDB" id="A0A839TWT3"/>
<comment type="caution">
    <text evidence="2">The sequence shown here is derived from an EMBL/GenBank/DDBJ whole genome shotgun (WGS) entry which is preliminary data.</text>
</comment>
<dbReference type="RefSeq" id="WP_183583352.1">
    <property type="nucleotide sequence ID" value="NZ_JACHXJ010000003.1"/>
</dbReference>
<reference evidence="2 3" key="1">
    <citation type="submission" date="2020-08" db="EMBL/GenBank/DDBJ databases">
        <title>Genomic Encyclopedia of Type Strains, Phase III (KMG-III): the genomes of soil and plant-associated and newly described type strains.</title>
        <authorList>
            <person name="Whitman W."/>
        </authorList>
    </citation>
    <scope>NUCLEOTIDE SEQUENCE [LARGE SCALE GENOMIC DNA]</scope>
    <source>
        <strain evidence="2 3">CECT 5831</strain>
    </source>
</reference>
<keyword evidence="1" id="KW-0812">Transmembrane</keyword>
<sequence>MKKDKQRKTGEVASVLLSVYLGILATTASHLWSYYNPLKANAILLKIGSWIPSWWGIGPYAGKETVGLLVWLVSWAIFHWTIGRKEVDLRPWTIGFAIAFVVNLVILWPTVYHTILWWPALPNTLPGGEG</sequence>
<evidence type="ECO:0000256" key="1">
    <source>
        <dbReference type="SAM" id="Phobius"/>
    </source>
</evidence>
<feature type="transmembrane region" description="Helical" evidence="1">
    <location>
        <begin position="94"/>
        <end position="118"/>
    </location>
</feature>
<evidence type="ECO:0000313" key="2">
    <source>
        <dbReference type="EMBL" id="MBB3129127.1"/>
    </source>
</evidence>
<feature type="transmembrane region" description="Helical" evidence="1">
    <location>
        <begin position="12"/>
        <end position="35"/>
    </location>
</feature>
<keyword evidence="1" id="KW-1133">Transmembrane helix</keyword>